<evidence type="ECO:0000313" key="2">
    <source>
        <dbReference type="Proteomes" id="UP000245624"/>
    </source>
</evidence>
<accession>A0A317KZY6</accession>
<evidence type="ECO:0000313" key="1">
    <source>
        <dbReference type="EMBL" id="PWU68786.1"/>
    </source>
</evidence>
<proteinExistence type="predicted"/>
<sequence>MVKLKDSNIDFDCNKETPYFQVTSKQRIRLAIEDLNISLIQTIIGDIFKEEDKISLIFLSEYYLNNIRRSTRSRIGKIINITNWHETVVREEASGNGEVYVTIKNLNREDISKYCSAFYKGHTEAYISFFNDEFLLYVSSDVRKIENLKQNYSGLFNKYHENGY</sequence>
<dbReference type="OrthoDB" id="2452311at2"/>
<keyword evidence="2" id="KW-1185">Reference proteome</keyword>
<protein>
    <submittedName>
        <fullName evidence="1">Uncharacterized protein</fullName>
    </submittedName>
</protein>
<gene>
    <name evidence="1" type="ORF">DLJ74_10210</name>
</gene>
<organism evidence="1 2">
    <name type="scientific">Gracilibacillus dipsosauri</name>
    <dbReference type="NCBI Taxonomy" id="178340"/>
    <lineage>
        <taxon>Bacteria</taxon>
        <taxon>Bacillati</taxon>
        <taxon>Bacillota</taxon>
        <taxon>Bacilli</taxon>
        <taxon>Bacillales</taxon>
        <taxon>Bacillaceae</taxon>
        <taxon>Gracilibacillus</taxon>
    </lineage>
</organism>
<comment type="caution">
    <text evidence="1">The sequence shown here is derived from an EMBL/GenBank/DDBJ whole genome shotgun (WGS) entry which is preliminary data.</text>
</comment>
<dbReference type="AlphaFoldDB" id="A0A317KZY6"/>
<dbReference type="Proteomes" id="UP000245624">
    <property type="component" value="Unassembled WGS sequence"/>
</dbReference>
<reference evidence="1 2" key="1">
    <citation type="submission" date="2018-05" db="EMBL/GenBank/DDBJ databases">
        <title>Genomic analysis of Gracilibacillus dipsosauri DD1 reveals novel features of a salt-tolerant amylase.</title>
        <authorList>
            <person name="Deutch C.E."/>
            <person name="Yang S."/>
        </authorList>
    </citation>
    <scope>NUCLEOTIDE SEQUENCE [LARGE SCALE GENOMIC DNA]</scope>
    <source>
        <strain evidence="1 2">DD1</strain>
    </source>
</reference>
<name>A0A317KZY6_9BACI</name>
<dbReference type="RefSeq" id="WP_109984377.1">
    <property type="nucleotide sequence ID" value="NZ_QGTD01000008.1"/>
</dbReference>
<dbReference type="EMBL" id="QGTD01000008">
    <property type="protein sequence ID" value="PWU68786.1"/>
    <property type="molecule type" value="Genomic_DNA"/>
</dbReference>